<dbReference type="Pfam" id="PF01740">
    <property type="entry name" value="STAS"/>
    <property type="match status" value="1"/>
</dbReference>
<dbReference type="PANTHER" id="PTHR33495">
    <property type="entry name" value="ANTI-SIGMA FACTOR ANTAGONIST TM_1081-RELATED-RELATED"/>
    <property type="match status" value="1"/>
</dbReference>
<reference evidence="2" key="1">
    <citation type="submission" date="2020-07" db="EMBL/GenBank/DDBJ databases">
        <title>Huge and variable diversity of episymbiotic CPR bacteria and DPANN archaea in groundwater ecosystems.</title>
        <authorList>
            <person name="He C.Y."/>
            <person name="Keren R."/>
            <person name="Whittaker M."/>
            <person name="Farag I.F."/>
            <person name="Doudna J."/>
            <person name="Cate J.H.D."/>
            <person name="Banfield J.F."/>
        </authorList>
    </citation>
    <scope>NUCLEOTIDE SEQUENCE</scope>
    <source>
        <strain evidence="2">NC_groundwater_580_Pr5_B-0.1um_64_19</strain>
    </source>
</reference>
<dbReference type="AlphaFoldDB" id="A0A932EQP0"/>
<evidence type="ECO:0000313" key="2">
    <source>
        <dbReference type="EMBL" id="MBI2679078.1"/>
    </source>
</evidence>
<evidence type="ECO:0000259" key="1">
    <source>
        <dbReference type="PROSITE" id="PS50801"/>
    </source>
</evidence>
<comment type="caution">
    <text evidence="2">The sequence shown here is derived from an EMBL/GenBank/DDBJ whole genome shotgun (WGS) entry which is preliminary data.</text>
</comment>
<dbReference type="PROSITE" id="PS50801">
    <property type="entry name" value="STAS"/>
    <property type="match status" value="1"/>
</dbReference>
<feature type="domain" description="STAS" evidence="1">
    <location>
        <begin position="1"/>
        <end position="106"/>
    </location>
</feature>
<dbReference type="Proteomes" id="UP000779809">
    <property type="component" value="Unassembled WGS sequence"/>
</dbReference>
<dbReference type="InterPro" id="IPR036513">
    <property type="entry name" value="STAS_dom_sf"/>
</dbReference>
<accession>A0A932EQP0</accession>
<dbReference type="EMBL" id="JACPNR010000011">
    <property type="protein sequence ID" value="MBI2679078.1"/>
    <property type="molecule type" value="Genomic_DNA"/>
</dbReference>
<dbReference type="InterPro" id="IPR002645">
    <property type="entry name" value="STAS_dom"/>
</dbReference>
<dbReference type="SUPFAM" id="SSF52091">
    <property type="entry name" value="SpoIIaa-like"/>
    <property type="match status" value="1"/>
</dbReference>
<dbReference type="GO" id="GO:0043856">
    <property type="term" value="F:anti-sigma factor antagonist activity"/>
    <property type="evidence" value="ECO:0007669"/>
    <property type="project" value="TreeGrafter"/>
</dbReference>
<dbReference type="CDD" id="cd07043">
    <property type="entry name" value="STAS_anti-anti-sigma_factors"/>
    <property type="match status" value="1"/>
</dbReference>
<organism evidence="2 3">
    <name type="scientific">Candidatus Korobacter versatilis</name>
    <dbReference type="NCBI Taxonomy" id="658062"/>
    <lineage>
        <taxon>Bacteria</taxon>
        <taxon>Pseudomonadati</taxon>
        <taxon>Acidobacteriota</taxon>
        <taxon>Terriglobia</taxon>
        <taxon>Terriglobales</taxon>
        <taxon>Candidatus Korobacteraceae</taxon>
        <taxon>Candidatus Korobacter</taxon>
    </lineage>
</organism>
<name>A0A932EQP0_9BACT</name>
<proteinExistence type="predicted"/>
<dbReference type="Gene3D" id="3.30.750.24">
    <property type="entry name" value="STAS domain"/>
    <property type="match status" value="1"/>
</dbReference>
<sequence>METSRPVVVKRVPERLDLKQARKFVREVRPFLRADRPQIVLDLSPVKQIDSAGVDMLLHCMGEAMKRDGDVKLASLSPQAAVILELTRADRLFEIYENSTDAARSYSGFLPNALRMQQQLSEQTPPGQLAA</sequence>
<evidence type="ECO:0000313" key="3">
    <source>
        <dbReference type="Proteomes" id="UP000779809"/>
    </source>
</evidence>
<protein>
    <submittedName>
        <fullName evidence="2">STAS domain-containing protein</fullName>
    </submittedName>
</protein>
<gene>
    <name evidence="2" type="ORF">HYX28_09880</name>
</gene>